<reference evidence="1" key="2">
    <citation type="submission" date="2017-11" db="EMBL/GenBank/DDBJ databases">
        <title>Coralsnake Venomics: Analyses of Venom Gland Transcriptomes and Proteomes of Six Brazilian Taxa.</title>
        <authorList>
            <person name="Aird S.D."/>
            <person name="Jorge da Silva N."/>
            <person name="Qiu L."/>
            <person name="Villar-Briones A."/>
            <person name="Aparecida-Saddi V."/>
            <person name="Campos-Telles M.P."/>
            <person name="Grau M."/>
            <person name="Mikheyev A.S."/>
        </authorList>
    </citation>
    <scope>NUCLEOTIDE SEQUENCE</scope>
    <source>
        <tissue evidence="1">Venom_gland</tissue>
    </source>
</reference>
<protein>
    <submittedName>
        <fullName evidence="1">Uncharacterized protein</fullName>
    </submittedName>
</protein>
<proteinExistence type="predicted"/>
<dbReference type="AlphaFoldDB" id="A0A2D4L1C9"/>
<organism evidence="1">
    <name type="scientific">Micrurus paraensis</name>
    <dbReference type="NCBI Taxonomy" id="1970185"/>
    <lineage>
        <taxon>Eukaryota</taxon>
        <taxon>Metazoa</taxon>
        <taxon>Chordata</taxon>
        <taxon>Craniata</taxon>
        <taxon>Vertebrata</taxon>
        <taxon>Euteleostomi</taxon>
        <taxon>Lepidosauria</taxon>
        <taxon>Squamata</taxon>
        <taxon>Bifurcata</taxon>
        <taxon>Unidentata</taxon>
        <taxon>Episquamata</taxon>
        <taxon>Toxicofera</taxon>
        <taxon>Serpentes</taxon>
        <taxon>Colubroidea</taxon>
        <taxon>Elapidae</taxon>
        <taxon>Elapinae</taxon>
        <taxon>Micrurus</taxon>
    </lineage>
</organism>
<reference evidence="1" key="1">
    <citation type="submission" date="2017-07" db="EMBL/GenBank/DDBJ databases">
        <authorList>
            <person name="Mikheyev A."/>
            <person name="Grau M."/>
        </authorList>
    </citation>
    <scope>NUCLEOTIDE SEQUENCE</scope>
    <source>
        <tissue evidence="1">Venom_gland</tissue>
    </source>
</reference>
<sequence>MHARTRTHKERKVEEGAVFQKGVVANRTIVFLDRVKETLQNSRCEKGGFLNAALLTPYYLGVEWKEMLSCGEVIHIYENKTLHLQCRRRYRMDWRSFNL</sequence>
<evidence type="ECO:0000313" key="1">
    <source>
        <dbReference type="EMBL" id="LAB14781.1"/>
    </source>
</evidence>
<name>A0A2D4L1C9_9SAUR</name>
<dbReference type="EMBL" id="IACL01112493">
    <property type="protein sequence ID" value="LAB14781.1"/>
    <property type="molecule type" value="Transcribed_RNA"/>
</dbReference>
<accession>A0A2D4L1C9</accession>